<organism evidence="3">
    <name type="scientific">Taenia asiatica</name>
    <name type="common">Asian tapeworm</name>
    <dbReference type="NCBI Taxonomy" id="60517"/>
    <lineage>
        <taxon>Eukaryota</taxon>
        <taxon>Metazoa</taxon>
        <taxon>Spiralia</taxon>
        <taxon>Lophotrochozoa</taxon>
        <taxon>Platyhelminthes</taxon>
        <taxon>Cestoda</taxon>
        <taxon>Eucestoda</taxon>
        <taxon>Cyclophyllidea</taxon>
        <taxon>Taeniidae</taxon>
        <taxon>Taenia</taxon>
    </lineage>
</organism>
<gene>
    <name evidence="1" type="ORF">TASK_LOCUS1483</name>
</gene>
<proteinExistence type="predicted"/>
<dbReference type="WBParaSite" id="TASK_0000148201-mRNA-1">
    <property type="protein sequence ID" value="TASK_0000148201-mRNA-1"/>
    <property type="gene ID" value="TASK_0000148201"/>
</dbReference>
<evidence type="ECO:0000313" key="2">
    <source>
        <dbReference type="Proteomes" id="UP000282613"/>
    </source>
</evidence>
<reference evidence="1 2" key="2">
    <citation type="submission" date="2018-11" db="EMBL/GenBank/DDBJ databases">
        <authorList>
            <consortium name="Pathogen Informatics"/>
        </authorList>
    </citation>
    <scope>NUCLEOTIDE SEQUENCE [LARGE SCALE GENOMIC DNA]</scope>
</reference>
<keyword evidence="2" id="KW-1185">Reference proteome</keyword>
<protein>
    <submittedName>
        <fullName evidence="1 3">Uncharacterized protein</fullName>
    </submittedName>
</protein>
<evidence type="ECO:0000313" key="1">
    <source>
        <dbReference type="EMBL" id="VDK23126.1"/>
    </source>
</evidence>
<dbReference type="EMBL" id="UYRS01000397">
    <property type="protein sequence ID" value="VDK23126.1"/>
    <property type="molecule type" value="Genomic_DNA"/>
</dbReference>
<accession>A0A0R3VVQ7</accession>
<name>A0A0R3VVQ7_TAEAS</name>
<dbReference type="Proteomes" id="UP000282613">
    <property type="component" value="Unassembled WGS sequence"/>
</dbReference>
<sequence>MTSKFRKFTVQISRRFSREDNPKDGFNTIDGAEGLMSEEKSEMEEAYLSVEVIRDKEENENGTGFLVRQCLTFDLWS</sequence>
<dbReference type="AlphaFoldDB" id="A0A0R3VVQ7"/>
<reference evidence="3" key="1">
    <citation type="submission" date="2017-02" db="UniProtKB">
        <authorList>
            <consortium name="WormBaseParasite"/>
        </authorList>
    </citation>
    <scope>IDENTIFICATION</scope>
</reference>
<evidence type="ECO:0000313" key="3">
    <source>
        <dbReference type="WBParaSite" id="TASK_0000148201-mRNA-1"/>
    </source>
</evidence>